<protein>
    <submittedName>
        <fullName evidence="1">Uncharacterized protein</fullName>
    </submittedName>
</protein>
<evidence type="ECO:0000313" key="1">
    <source>
        <dbReference type="EMBL" id="KAA1119544.1"/>
    </source>
</evidence>
<accession>A0A5B0R3M9</accession>
<evidence type="ECO:0000313" key="2">
    <source>
        <dbReference type="Proteomes" id="UP000324748"/>
    </source>
</evidence>
<keyword evidence="2" id="KW-1185">Reference proteome</keyword>
<dbReference type="EMBL" id="VSWC01000001">
    <property type="protein sequence ID" value="KAA1119544.1"/>
    <property type="molecule type" value="Genomic_DNA"/>
</dbReference>
<organism evidence="1 2">
    <name type="scientific">Puccinia graminis f. sp. tritici</name>
    <dbReference type="NCBI Taxonomy" id="56615"/>
    <lineage>
        <taxon>Eukaryota</taxon>
        <taxon>Fungi</taxon>
        <taxon>Dikarya</taxon>
        <taxon>Basidiomycota</taxon>
        <taxon>Pucciniomycotina</taxon>
        <taxon>Pucciniomycetes</taxon>
        <taxon>Pucciniales</taxon>
        <taxon>Pucciniaceae</taxon>
        <taxon>Puccinia</taxon>
    </lineage>
</organism>
<comment type="caution">
    <text evidence="1">The sequence shown here is derived from an EMBL/GenBank/DDBJ whole genome shotgun (WGS) entry which is preliminary data.</text>
</comment>
<sequence length="75" mass="8124">MLNFGREKTSIGSFCIRRLASLELSIHHLPSALTRARTAAVTLTLSCPLTRPKAAVPLIVLFHRKLSSVPSSVPS</sequence>
<dbReference type="AlphaFoldDB" id="A0A5B0R3M9"/>
<proteinExistence type="predicted"/>
<name>A0A5B0R3M9_PUCGR</name>
<reference evidence="1 2" key="1">
    <citation type="submission" date="2019-05" db="EMBL/GenBank/DDBJ databases">
        <title>Emergence of the Ug99 lineage of the wheat stem rust pathogen through somatic hybridization.</title>
        <authorList>
            <person name="Li F."/>
            <person name="Upadhyaya N.M."/>
            <person name="Sperschneider J."/>
            <person name="Matny O."/>
            <person name="Nguyen-Phuc H."/>
            <person name="Mago R."/>
            <person name="Raley C."/>
            <person name="Miller M.E."/>
            <person name="Silverstein K.A.T."/>
            <person name="Henningsen E."/>
            <person name="Hirsch C.D."/>
            <person name="Visser B."/>
            <person name="Pretorius Z.A."/>
            <person name="Steffenson B.J."/>
            <person name="Schwessinger B."/>
            <person name="Dodds P.N."/>
            <person name="Figueroa M."/>
        </authorList>
    </citation>
    <scope>NUCLEOTIDE SEQUENCE [LARGE SCALE GENOMIC DNA]</scope>
    <source>
        <strain evidence="1">21-0</strain>
    </source>
</reference>
<dbReference type="Proteomes" id="UP000324748">
    <property type="component" value="Unassembled WGS sequence"/>
</dbReference>
<gene>
    <name evidence="1" type="ORF">PGT21_028682</name>
</gene>